<dbReference type="EMBL" id="JABJRC010000003">
    <property type="protein sequence ID" value="NOL41651.1"/>
    <property type="molecule type" value="Genomic_DNA"/>
</dbReference>
<evidence type="ECO:0000256" key="1">
    <source>
        <dbReference type="ARBA" id="ARBA00005384"/>
    </source>
</evidence>
<proteinExistence type="inferred from homology"/>
<dbReference type="SMART" id="SM00345">
    <property type="entry name" value="HTH_GNTR"/>
    <property type="match status" value="1"/>
</dbReference>
<dbReference type="CDD" id="cd00609">
    <property type="entry name" value="AAT_like"/>
    <property type="match status" value="1"/>
</dbReference>
<keyword evidence="2" id="KW-0663">Pyridoxal phosphate</keyword>
<dbReference type="InterPro" id="IPR051446">
    <property type="entry name" value="HTH_trans_reg/aminotransferase"/>
</dbReference>
<dbReference type="CDD" id="cd07377">
    <property type="entry name" value="WHTH_GntR"/>
    <property type="match status" value="1"/>
</dbReference>
<keyword evidence="5" id="KW-0804">Transcription</keyword>
<dbReference type="Proteomes" id="UP000534306">
    <property type="component" value="Unassembled WGS sequence"/>
</dbReference>
<evidence type="ECO:0000256" key="2">
    <source>
        <dbReference type="ARBA" id="ARBA00022898"/>
    </source>
</evidence>
<keyword evidence="8" id="KW-0808">Transferase</keyword>
<dbReference type="AlphaFoldDB" id="A0A7Y4L1D3"/>
<evidence type="ECO:0000259" key="6">
    <source>
        <dbReference type="PROSITE" id="PS50949"/>
    </source>
</evidence>
<dbReference type="GO" id="GO:0030170">
    <property type="term" value="F:pyridoxal phosphate binding"/>
    <property type="evidence" value="ECO:0007669"/>
    <property type="project" value="InterPro"/>
</dbReference>
<dbReference type="InterPro" id="IPR004839">
    <property type="entry name" value="Aminotransferase_I/II_large"/>
</dbReference>
<accession>A0A7Y4L1D3</accession>
<reference evidence="8 9" key="1">
    <citation type="submission" date="2020-05" db="EMBL/GenBank/DDBJ databases">
        <title>Genome sequence of Kribbella sandramycini ATCC 39419.</title>
        <authorList>
            <person name="Maclea K.S."/>
            <person name="Fair J.L."/>
        </authorList>
    </citation>
    <scope>NUCLEOTIDE SEQUENCE [LARGE SCALE GENOMIC DNA]</scope>
    <source>
        <strain evidence="8 9">ATCC 39419</strain>
    </source>
</reference>
<protein>
    <submittedName>
        <fullName evidence="7">GntR family transcriptional regulator/MocR family aminotransferase</fullName>
    </submittedName>
    <submittedName>
        <fullName evidence="8">PLP-dependent aminotransferase family protein</fullName>
    </submittedName>
</protein>
<keyword evidence="8" id="KW-0032">Aminotransferase</keyword>
<keyword evidence="4" id="KW-0238">DNA-binding</keyword>
<keyword evidence="9" id="KW-1185">Reference proteome</keyword>
<dbReference type="GO" id="GO:0008483">
    <property type="term" value="F:transaminase activity"/>
    <property type="evidence" value="ECO:0007669"/>
    <property type="project" value="UniProtKB-KW"/>
</dbReference>
<reference evidence="7 10" key="2">
    <citation type="submission" date="2020-08" db="EMBL/GenBank/DDBJ databases">
        <title>Sequencing the genomes of 1000 actinobacteria strains.</title>
        <authorList>
            <person name="Klenk H.-P."/>
        </authorList>
    </citation>
    <scope>NUCLEOTIDE SEQUENCE [LARGE SCALE GENOMIC DNA]</scope>
    <source>
        <strain evidence="7 10">DSM 15626</strain>
    </source>
</reference>
<dbReference type="RefSeq" id="WP_171674144.1">
    <property type="nucleotide sequence ID" value="NZ_BAAAGT010000001.1"/>
</dbReference>
<dbReference type="Pfam" id="PF00392">
    <property type="entry name" value="GntR"/>
    <property type="match status" value="1"/>
</dbReference>
<dbReference type="InterPro" id="IPR036390">
    <property type="entry name" value="WH_DNA-bd_sf"/>
</dbReference>
<dbReference type="InterPro" id="IPR015424">
    <property type="entry name" value="PyrdxlP-dep_Trfase"/>
</dbReference>
<dbReference type="Proteomes" id="UP000553957">
    <property type="component" value="Unassembled WGS sequence"/>
</dbReference>
<gene>
    <name evidence="7" type="ORF">HNR71_001019</name>
    <name evidence="8" type="ORF">HPO96_15495</name>
</gene>
<keyword evidence="3" id="KW-0805">Transcription regulation</keyword>
<dbReference type="SUPFAM" id="SSF53383">
    <property type="entry name" value="PLP-dependent transferases"/>
    <property type="match status" value="1"/>
</dbReference>
<dbReference type="EMBL" id="JACHKF010000001">
    <property type="protein sequence ID" value="MBB6565382.1"/>
    <property type="molecule type" value="Genomic_DNA"/>
</dbReference>
<dbReference type="Gene3D" id="1.10.10.10">
    <property type="entry name" value="Winged helix-like DNA-binding domain superfamily/Winged helix DNA-binding domain"/>
    <property type="match status" value="1"/>
</dbReference>
<dbReference type="SUPFAM" id="SSF46785">
    <property type="entry name" value="Winged helix' DNA-binding domain"/>
    <property type="match status" value="1"/>
</dbReference>
<comment type="caution">
    <text evidence="8">The sequence shown here is derived from an EMBL/GenBank/DDBJ whole genome shotgun (WGS) entry which is preliminary data.</text>
</comment>
<comment type="similarity">
    <text evidence="1">In the C-terminal section; belongs to the class-I pyridoxal-phosphate-dependent aminotransferase family.</text>
</comment>
<dbReference type="GO" id="GO:0003677">
    <property type="term" value="F:DNA binding"/>
    <property type="evidence" value="ECO:0007669"/>
    <property type="project" value="UniProtKB-KW"/>
</dbReference>
<dbReference type="PROSITE" id="PS50949">
    <property type="entry name" value="HTH_GNTR"/>
    <property type="match status" value="1"/>
</dbReference>
<dbReference type="PANTHER" id="PTHR46577">
    <property type="entry name" value="HTH-TYPE TRANSCRIPTIONAL REGULATORY PROTEIN GABR"/>
    <property type="match status" value="1"/>
</dbReference>
<dbReference type="InterPro" id="IPR000524">
    <property type="entry name" value="Tscrpt_reg_HTH_GntR"/>
</dbReference>
<organism evidence="8 9">
    <name type="scientific">Kribbella sandramycini</name>
    <dbReference type="NCBI Taxonomy" id="60450"/>
    <lineage>
        <taxon>Bacteria</taxon>
        <taxon>Bacillati</taxon>
        <taxon>Actinomycetota</taxon>
        <taxon>Actinomycetes</taxon>
        <taxon>Propionibacteriales</taxon>
        <taxon>Kribbellaceae</taxon>
        <taxon>Kribbella</taxon>
    </lineage>
</organism>
<dbReference type="GO" id="GO:0003700">
    <property type="term" value="F:DNA-binding transcription factor activity"/>
    <property type="evidence" value="ECO:0007669"/>
    <property type="project" value="InterPro"/>
</dbReference>
<dbReference type="Pfam" id="PF00155">
    <property type="entry name" value="Aminotran_1_2"/>
    <property type="match status" value="1"/>
</dbReference>
<sequence length="462" mass="50022">MTDTWTTLREVLLPDGAPGRQPGRELERRLREAIRSGRLRAGERLPSSRDLAGQFGIARGTAVAVYRQLGAEGYVVSQHGSGTKVADSVAEPAVPAETGPARSWRYGLGPGLPSLAAFPRSAWLAALRKGLADLDDVELGYPDPAGLLPLRTELAGYLGRVRAVVAEPSDLVITHGTFDALTLLAGALQAQGHREIGLEDPGSQEQYELFANRGLTGRPIPVDDEGIRVDVLTRSSCRAVLITPAHQYPLGVSLSPDRRRALLQWARSTDSLVIEDDYDAEYRYDRAPVGALQSMDPDHVAYLGTLSKTLAPALRLGWMVPPARLLTDLVRRKRLDDRGCGSVEQAALTRFLSSGSYDRHLRRTRLLYRDRRDALLEALAADLPDWRPIGIAAGLHVVLQLPPGTDDRALTARLADHDIRVAALSRYTHTGPATPGLVLGYAGLTPDRLRSAVRAIAVQAGG</sequence>
<evidence type="ECO:0000256" key="3">
    <source>
        <dbReference type="ARBA" id="ARBA00023015"/>
    </source>
</evidence>
<evidence type="ECO:0000256" key="5">
    <source>
        <dbReference type="ARBA" id="ARBA00023163"/>
    </source>
</evidence>
<dbReference type="InterPro" id="IPR036388">
    <property type="entry name" value="WH-like_DNA-bd_sf"/>
</dbReference>
<evidence type="ECO:0000313" key="7">
    <source>
        <dbReference type="EMBL" id="MBB6565382.1"/>
    </source>
</evidence>
<evidence type="ECO:0000313" key="10">
    <source>
        <dbReference type="Proteomes" id="UP000553957"/>
    </source>
</evidence>
<dbReference type="Gene3D" id="3.40.640.10">
    <property type="entry name" value="Type I PLP-dependent aspartate aminotransferase-like (Major domain)"/>
    <property type="match status" value="1"/>
</dbReference>
<feature type="domain" description="HTH gntR-type" evidence="6">
    <location>
        <begin position="20"/>
        <end position="88"/>
    </location>
</feature>
<evidence type="ECO:0000313" key="8">
    <source>
        <dbReference type="EMBL" id="NOL41651.1"/>
    </source>
</evidence>
<name>A0A7Y4L1D3_9ACTN</name>
<evidence type="ECO:0000256" key="4">
    <source>
        <dbReference type="ARBA" id="ARBA00023125"/>
    </source>
</evidence>
<dbReference type="PANTHER" id="PTHR46577:SF1">
    <property type="entry name" value="HTH-TYPE TRANSCRIPTIONAL REGULATORY PROTEIN GABR"/>
    <property type="match status" value="1"/>
</dbReference>
<dbReference type="InterPro" id="IPR015421">
    <property type="entry name" value="PyrdxlP-dep_Trfase_major"/>
</dbReference>
<evidence type="ECO:0000313" key="9">
    <source>
        <dbReference type="Proteomes" id="UP000534306"/>
    </source>
</evidence>